<feature type="compositionally biased region" description="Acidic residues" evidence="1">
    <location>
        <begin position="292"/>
        <end position="305"/>
    </location>
</feature>
<keyword evidence="3" id="KW-1185">Reference proteome</keyword>
<dbReference type="AlphaFoldDB" id="A0AAD2FCB2"/>
<name>A0AAD2FCB2_9STRA</name>
<dbReference type="EMBL" id="CAKOGP040000114">
    <property type="protein sequence ID" value="CAJ1930963.1"/>
    <property type="molecule type" value="Genomic_DNA"/>
</dbReference>
<gene>
    <name evidence="2" type="ORF">CYCCA115_LOCUS2173</name>
</gene>
<feature type="region of interest" description="Disordered" evidence="1">
    <location>
        <begin position="243"/>
        <end position="321"/>
    </location>
</feature>
<feature type="compositionally biased region" description="Basic and acidic residues" evidence="1">
    <location>
        <begin position="117"/>
        <end position="130"/>
    </location>
</feature>
<proteinExistence type="predicted"/>
<feature type="compositionally biased region" description="Low complexity" evidence="1">
    <location>
        <begin position="207"/>
        <end position="229"/>
    </location>
</feature>
<organism evidence="2 3">
    <name type="scientific">Cylindrotheca closterium</name>
    <dbReference type="NCBI Taxonomy" id="2856"/>
    <lineage>
        <taxon>Eukaryota</taxon>
        <taxon>Sar</taxon>
        <taxon>Stramenopiles</taxon>
        <taxon>Ochrophyta</taxon>
        <taxon>Bacillariophyta</taxon>
        <taxon>Bacillariophyceae</taxon>
        <taxon>Bacillariophycidae</taxon>
        <taxon>Bacillariales</taxon>
        <taxon>Bacillariaceae</taxon>
        <taxon>Cylindrotheca</taxon>
    </lineage>
</organism>
<feature type="region of interest" description="Disordered" evidence="1">
    <location>
        <begin position="40"/>
        <end position="229"/>
    </location>
</feature>
<comment type="caution">
    <text evidence="2">The sequence shown here is derived from an EMBL/GenBank/DDBJ whole genome shotgun (WGS) entry which is preliminary data.</text>
</comment>
<feature type="compositionally biased region" description="Acidic residues" evidence="1">
    <location>
        <begin position="267"/>
        <end position="276"/>
    </location>
</feature>
<evidence type="ECO:0000256" key="1">
    <source>
        <dbReference type="SAM" id="MobiDB-lite"/>
    </source>
</evidence>
<sequence length="520" mass="56519">MFWIEESPTSQGDDDSEVPFDESPGKPMACEQEIELIIRPDDDDYPYKALDADEDTWPETLSAYGGTSTLVSDEVDKESTGNKDSSSNDDSSDQVDNAEDCHSEASSVDDDATQVMGEHHTIEGPEDERTFTTAQDQDEEFVYLAPKVRSEEARIMPANEDSFETNLEEDRSPESSSLTPAEASPEERNQESNILQVEESAKDLQVAEASNMEAAAAAAANSQQQDSAGATIAPAVALVEDADANEDSANGAPALVSEPIEAHADDGGGDDDDENDAASMSAVSETKPLNEMNDEDEEQEQDQFDSESSLSERDWYDQWEPLEETGDGISCITNMFASVIKDSSMMPKEEEDEDGMGELPFSLANPTMMSVFSDGGADEISQFAKCAATIKSEPPSRKACKVVIDAPELQREYSSSSSSSSSGGKMPKQVVLIVEGEDDNGETTPMTLHEYLNLHCQQGSRKERRRRIMERQRSALSRITPVMAATSAPGSTSTGAHGFLDHFLEFDPLAQLQNIWDLAG</sequence>
<reference evidence="2" key="1">
    <citation type="submission" date="2023-08" db="EMBL/GenBank/DDBJ databases">
        <authorList>
            <person name="Audoor S."/>
            <person name="Bilcke G."/>
        </authorList>
    </citation>
    <scope>NUCLEOTIDE SEQUENCE</scope>
</reference>
<accession>A0AAD2FCB2</accession>
<evidence type="ECO:0000313" key="3">
    <source>
        <dbReference type="Proteomes" id="UP001295423"/>
    </source>
</evidence>
<evidence type="ECO:0000313" key="2">
    <source>
        <dbReference type="EMBL" id="CAJ1930963.1"/>
    </source>
</evidence>
<dbReference type="Proteomes" id="UP001295423">
    <property type="component" value="Unassembled WGS sequence"/>
</dbReference>
<feature type="region of interest" description="Disordered" evidence="1">
    <location>
        <begin position="1"/>
        <end position="28"/>
    </location>
</feature>
<protein>
    <submittedName>
        <fullName evidence="2">Uncharacterized protein</fullName>
    </submittedName>
</protein>